<organism evidence="1 2">
    <name type="scientific">Mycobacteroides abscessus subsp. abscessus</name>
    <dbReference type="NCBI Taxonomy" id="1185650"/>
    <lineage>
        <taxon>Bacteria</taxon>
        <taxon>Bacillati</taxon>
        <taxon>Actinomycetota</taxon>
        <taxon>Actinomycetes</taxon>
        <taxon>Mycobacteriales</taxon>
        <taxon>Mycobacteriaceae</taxon>
        <taxon>Mycobacteroides</taxon>
        <taxon>Mycobacteroides abscessus</taxon>
    </lineage>
</organism>
<accession>A0AB38D0V3</accession>
<name>A0AB38D0V3_9MYCO</name>
<protein>
    <recommendedName>
        <fullName evidence="3">Bacteriophage protein</fullName>
    </recommendedName>
</protein>
<evidence type="ECO:0000313" key="2">
    <source>
        <dbReference type="Proteomes" id="UP000185210"/>
    </source>
</evidence>
<dbReference type="Proteomes" id="UP000185210">
    <property type="component" value="Unassembled WGS sequence"/>
</dbReference>
<gene>
    <name evidence="1" type="ORF">SAMEA2070301_03115</name>
</gene>
<comment type="caution">
    <text evidence="1">The sequence shown here is derived from an EMBL/GenBank/DDBJ whole genome shotgun (WGS) entry which is preliminary data.</text>
</comment>
<dbReference type="RefSeq" id="WP_074292908.1">
    <property type="nucleotide sequence ID" value="NZ_FSFF01000001.1"/>
</dbReference>
<evidence type="ECO:0008006" key="3">
    <source>
        <dbReference type="Google" id="ProtNLM"/>
    </source>
</evidence>
<proteinExistence type="predicted"/>
<dbReference type="EMBL" id="FSHM01000004">
    <property type="protein sequence ID" value="SIB17746.1"/>
    <property type="molecule type" value="Genomic_DNA"/>
</dbReference>
<sequence length="96" mass="10787">MATATETDVSQLVEAAFDDCRCGSTTKEVQHQGKIAGLWVGHTCANYLLCEAHLKRAIEVCIPRHKRKVEKFGHIICAECNHKFPTNQEFVTVYPL</sequence>
<dbReference type="AlphaFoldDB" id="A0AB38D0V3"/>
<evidence type="ECO:0000313" key="1">
    <source>
        <dbReference type="EMBL" id="SIB17746.1"/>
    </source>
</evidence>
<reference evidence="1 2" key="1">
    <citation type="submission" date="2016-11" db="EMBL/GenBank/DDBJ databases">
        <authorList>
            <consortium name="Pathogen Informatics"/>
        </authorList>
    </citation>
    <scope>NUCLEOTIDE SEQUENCE [LARGE SCALE GENOMIC DNA]</scope>
    <source>
        <strain evidence="1 2">104</strain>
    </source>
</reference>